<dbReference type="Pfam" id="PF01177">
    <property type="entry name" value="Asp_Glu_race"/>
    <property type="match status" value="1"/>
</dbReference>
<dbReference type="RefSeq" id="WP_146885344.1">
    <property type="nucleotide sequence ID" value="NZ_BJXB01000012.1"/>
</dbReference>
<dbReference type="OrthoDB" id="978447at2"/>
<evidence type="ECO:0000313" key="4">
    <source>
        <dbReference type="Proteomes" id="UP000321306"/>
    </source>
</evidence>
<accession>A0A511N456</accession>
<protein>
    <recommendedName>
        <fullName evidence="5">Asp/Glu racemase</fullName>
    </recommendedName>
</protein>
<evidence type="ECO:0000256" key="2">
    <source>
        <dbReference type="SAM" id="MobiDB-lite"/>
    </source>
</evidence>
<dbReference type="InterPro" id="IPR053714">
    <property type="entry name" value="Iso_Racemase_Enz_sf"/>
</dbReference>
<reference evidence="3 4" key="1">
    <citation type="submission" date="2019-07" db="EMBL/GenBank/DDBJ databases">
        <title>Whole genome shotgun sequence of Deinococcus cellulosilyticus NBRC 106333.</title>
        <authorList>
            <person name="Hosoyama A."/>
            <person name="Uohara A."/>
            <person name="Ohji S."/>
            <person name="Ichikawa N."/>
        </authorList>
    </citation>
    <scope>NUCLEOTIDE SEQUENCE [LARGE SCALE GENOMIC DNA]</scope>
    <source>
        <strain evidence="3 4">NBRC 106333</strain>
    </source>
</reference>
<evidence type="ECO:0000256" key="1">
    <source>
        <dbReference type="ARBA" id="ARBA00038414"/>
    </source>
</evidence>
<comment type="caution">
    <text evidence="3">The sequence shown here is derived from an EMBL/GenBank/DDBJ whole genome shotgun (WGS) entry which is preliminary data.</text>
</comment>
<organism evidence="3 4">
    <name type="scientific">Deinococcus cellulosilyticus (strain DSM 18568 / NBRC 106333 / KACC 11606 / 5516J-15)</name>
    <dbReference type="NCBI Taxonomy" id="1223518"/>
    <lineage>
        <taxon>Bacteria</taxon>
        <taxon>Thermotogati</taxon>
        <taxon>Deinococcota</taxon>
        <taxon>Deinococci</taxon>
        <taxon>Deinococcales</taxon>
        <taxon>Deinococcaceae</taxon>
        <taxon>Deinococcus</taxon>
    </lineage>
</organism>
<dbReference type="Proteomes" id="UP000321306">
    <property type="component" value="Unassembled WGS sequence"/>
</dbReference>
<evidence type="ECO:0008006" key="5">
    <source>
        <dbReference type="Google" id="ProtNLM"/>
    </source>
</evidence>
<proteinExistence type="inferred from homology"/>
<dbReference type="EMBL" id="BJXB01000012">
    <property type="protein sequence ID" value="GEM47248.1"/>
    <property type="molecule type" value="Genomic_DNA"/>
</dbReference>
<sequence length="211" mass="22728">MKTLAVLHTTPVTVQTMKDLHAKLKPEVRLVNILDDSLLSDVMQAGAPTAEVQYRMLSYARNAQVAGADAVMCACSSVGEVVEALRPELKVPFLRVDEPMAQEAARLGKRIGVIATVNTTLEPTARLVERQGDVEVEKVLVEGAYQALVSGNSERHDELVRTALLRLLDRVDVVVLAQASMARVVSTLNPAPAKPVLSSPESGLKKALESL</sequence>
<name>A0A511N456_DEIC1</name>
<dbReference type="AlphaFoldDB" id="A0A511N456"/>
<dbReference type="GO" id="GO:0047661">
    <property type="term" value="F:amino-acid racemase activity"/>
    <property type="evidence" value="ECO:0007669"/>
    <property type="project" value="InterPro"/>
</dbReference>
<evidence type="ECO:0000313" key="3">
    <source>
        <dbReference type="EMBL" id="GEM47248.1"/>
    </source>
</evidence>
<dbReference type="Gene3D" id="3.40.50.12500">
    <property type="match status" value="1"/>
</dbReference>
<keyword evidence="4" id="KW-1185">Reference proteome</keyword>
<dbReference type="InterPro" id="IPR015942">
    <property type="entry name" value="Asp/Glu/hydantoin_racemase"/>
</dbReference>
<gene>
    <name evidence="3" type="ORF">DC3_28830</name>
</gene>
<feature type="region of interest" description="Disordered" evidence="2">
    <location>
        <begin position="191"/>
        <end position="211"/>
    </location>
</feature>
<comment type="similarity">
    <text evidence="1">Belongs to the HyuE racemase family.</text>
</comment>